<evidence type="ECO:0000256" key="1">
    <source>
        <dbReference type="ARBA" id="ARBA00005593"/>
    </source>
</evidence>
<evidence type="ECO:0000256" key="3">
    <source>
        <dbReference type="SAM" id="SignalP"/>
    </source>
</evidence>
<accession>A0A8J5XAM0</accession>
<dbReference type="PRINTS" id="PR00891">
    <property type="entry name" value="RABGDIREP"/>
</dbReference>
<dbReference type="SUPFAM" id="SSF54373">
    <property type="entry name" value="FAD-linked reductases, C-terminal domain"/>
    <property type="match status" value="1"/>
</dbReference>
<dbReference type="Gene3D" id="1.10.405.10">
    <property type="entry name" value="Guanine Nucleotide Dissociation Inhibitor, domain 1"/>
    <property type="match status" value="1"/>
</dbReference>
<reference evidence="4" key="1">
    <citation type="submission" date="2021-05" db="EMBL/GenBank/DDBJ databases">
        <title>The genome of the haptophyte Pavlova lutheri (Diacronema luteri, Pavlovales) - a model for lipid biosynthesis in eukaryotic algae.</title>
        <authorList>
            <person name="Hulatt C.J."/>
            <person name="Posewitz M.C."/>
        </authorList>
    </citation>
    <scope>NUCLEOTIDE SEQUENCE</scope>
    <source>
        <strain evidence="4">NIVA-4/92</strain>
    </source>
</reference>
<dbReference type="PRINTS" id="PR00892">
    <property type="entry name" value="RABGDI"/>
</dbReference>
<organism evidence="4 5">
    <name type="scientific">Diacronema lutheri</name>
    <name type="common">Unicellular marine alga</name>
    <name type="synonym">Monochrysis lutheri</name>
    <dbReference type="NCBI Taxonomy" id="2081491"/>
    <lineage>
        <taxon>Eukaryota</taxon>
        <taxon>Haptista</taxon>
        <taxon>Haptophyta</taxon>
        <taxon>Pavlovophyceae</taxon>
        <taxon>Pavlovales</taxon>
        <taxon>Pavlovaceae</taxon>
        <taxon>Diacronema</taxon>
    </lineage>
</organism>
<dbReference type="Proteomes" id="UP000751190">
    <property type="component" value="Unassembled WGS sequence"/>
</dbReference>
<dbReference type="PANTHER" id="PTHR11787">
    <property type="entry name" value="RAB GDP-DISSOCIATION INHIBITOR"/>
    <property type="match status" value="1"/>
</dbReference>
<dbReference type="GO" id="GO:0005093">
    <property type="term" value="F:Rab GDP-dissociation inhibitor activity"/>
    <property type="evidence" value="ECO:0007669"/>
    <property type="project" value="InterPro"/>
</dbReference>
<dbReference type="Gene3D" id="3.30.519.10">
    <property type="entry name" value="Guanine Nucleotide Dissociation Inhibitor, domain 2"/>
    <property type="match status" value="1"/>
</dbReference>
<dbReference type="AlphaFoldDB" id="A0A8J5XAM0"/>
<dbReference type="Gene3D" id="3.50.50.60">
    <property type="entry name" value="FAD/NAD(P)-binding domain"/>
    <property type="match status" value="1"/>
</dbReference>
<evidence type="ECO:0000256" key="2">
    <source>
        <dbReference type="RuleBase" id="RU363124"/>
    </source>
</evidence>
<evidence type="ECO:0000313" key="4">
    <source>
        <dbReference type="EMBL" id="KAG8459928.1"/>
    </source>
</evidence>
<dbReference type="EMBL" id="JAGTXO010000036">
    <property type="protein sequence ID" value="KAG8459928.1"/>
    <property type="molecule type" value="Genomic_DNA"/>
</dbReference>
<gene>
    <name evidence="4" type="ORF">KFE25_010977</name>
</gene>
<dbReference type="InterPro" id="IPR000806">
    <property type="entry name" value="RabGDI"/>
</dbReference>
<sequence length="491" mass="53329">MARHLLACTVLACAALAEASASAGHEWKKAFGGQSYDVIVLGTGMKECLLSGLLSKAGRRVLHLDRNAYYGGASACCDLTRLHEAFGGAPPDEAALASLGSPQSYYVDQAPKFMMIKGKLATILMDTGAHRHMQFRRVDGSLILRNGDLHAVPITAKEVTTSPLVGIQDKLPAGRFFAWVNRYRPDEPSTHLAGMVRKATLNLPQMSGASFLQYWQLQPPTIELAMHAIALYQDKSYLSQPASELVRRMQLYRDSLLVGGGANEPQPSPFLYPLYGMGELPQAFSRLSSVFGGTFLLDRPVDEVLYDEAGGACGVRCGDERAIARCVIGDPSYFPAKVKAVQHVVRVIALMKHALHGTEDRASCQVVVPGRELGREHDVYVLCVSGQHEVCPKDVWIAAVSTVVEGPVDGLNVKEIADRELGAALAMVHPAERYFVEVVPQLEPTSNGFAERTFVTSSADASANVESAVDEVAAIYYRITGQWPEALMRRT</sequence>
<dbReference type="InterPro" id="IPR018203">
    <property type="entry name" value="GDP_dissociation_inhibitor"/>
</dbReference>
<feature type="signal peptide" evidence="3">
    <location>
        <begin position="1"/>
        <end position="19"/>
    </location>
</feature>
<proteinExistence type="inferred from homology"/>
<dbReference type="GO" id="GO:0005737">
    <property type="term" value="C:cytoplasm"/>
    <property type="evidence" value="ECO:0007669"/>
    <property type="project" value="TreeGrafter"/>
</dbReference>
<dbReference type="GO" id="GO:0015031">
    <property type="term" value="P:protein transport"/>
    <property type="evidence" value="ECO:0007669"/>
    <property type="project" value="InterPro"/>
</dbReference>
<dbReference type="OrthoDB" id="9446342at2759"/>
<dbReference type="InterPro" id="IPR036188">
    <property type="entry name" value="FAD/NAD-bd_sf"/>
</dbReference>
<comment type="similarity">
    <text evidence="1 2">Belongs to the Rab GDI family.</text>
</comment>
<dbReference type="PANTHER" id="PTHR11787:SF8">
    <property type="entry name" value="RAB GDP DISSOCIATION INHIBITOR"/>
    <property type="match status" value="1"/>
</dbReference>
<keyword evidence="3" id="KW-0732">Signal</keyword>
<name>A0A8J5XAM0_DIALT</name>
<dbReference type="GO" id="GO:0007264">
    <property type="term" value="P:small GTPase-mediated signal transduction"/>
    <property type="evidence" value="ECO:0007669"/>
    <property type="project" value="InterPro"/>
</dbReference>
<protein>
    <recommendedName>
        <fullName evidence="2">Rab GDP dissociation inhibitor</fullName>
    </recommendedName>
</protein>
<dbReference type="SUPFAM" id="SSF51905">
    <property type="entry name" value="FAD/NAD(P)-binding domain"/>
    <property type="match status" value="1"/>
</dbReference>
<evidence type="ECO:0000313" key="5">
    <source>
        <dbReference type="Proteomes" id="UP000751190"/>
    </source>
</evidence>
<comment type="caution">
    <text evidence="4">The sequence shown here is derived from an EMBL/GenBank/DDBJ whole genome shotgun (WGS) entry which is preliminary data.</text>
</comment>
<dbReference type="Pfam" id="PF00996">
    <property type="entry name" value="GDI"/>
    <property type="match status" value="1"/>
</dbReference>
<keyword evidence="5" id="KW-1185">Reference proteome</keyword>
<feature type="chain" id="PRO_5035274402" description="Rab GDP dissociation inhibitor" evidence="3">
    <location>
        <begin position="20"/>
        <end position="491"/>
    </location>
</feature>
<dbReference type="GO" id="GO:0016192">
    <property type="term" value="P:vesicle-mediated transport"/>
    <property type="evidence" value="ECO:0007669"/>
    <property type="project" value="TreeGrafter"/>
</dbReference>